<dbReference type="GeneID" id="115621064"/>
<dbReference type="OrthoDB" id="7872151at2759"/>
<gene>
    <name evidence="4" type="primary">LOC115621064</name>
</gene>
<evidence type="ECO:0000313" key="3">
    <source>
        <dbReference type="Proteomes" id="UP000504634"/>
    </source>
</evidence>
<feature type="chain" id="PRO_5026878372" evidence="2">
    <location>
        <begin position="22"/>
        <end position="316"/>
    </location>
</feature>
<organism evidence="3 4">
    <name type="scientific">Drosophila lebanonensis</name>
    <name type="common">Fruit fly</name>
    <name type="synonym">Scaptodrosophila lebanonensis</name>
    <dbReference type="NCBI Taxonomy" id="7225"/>
    <lineage>
        <taxon>Eukaryota</taxon>
        <taxon>Metazoa</taxon>
        <taxon>Ecdysozoa</taxon>
        <taxon>Arthropoda</taxon>
        <taxon>Hexapoda</taxon>
        <taxon>Insecta</taxon>
        <taxon>Pterygota</taxon>
        <taxon>Neoptera</taxon>
        <taxon>Endopterygota</taxon>
        <taxon>Diptera</taxon>
        <taxon>Brachycera</taxon>
        <taxon>Muscomorpha</taxon>
        <taxon>Ephydroidea</taxon>
        <taxon>Drosophilidae</taxon>
        <taxon>Scaptodrosophila</taxon>
    </lineage>
</organism>
<evidence type="ECO:0000256" key="1">
    <source>
        <dbReference type="SAM" id="MobiDB-lite"/>
    </source>
</evidence>
<protein>
    <submittedName>
        <fullName evidence="4">Basic salivary proline-rich protein 2</fullName>
    </submittedName>
</protein>
<reference evidence="4" key="1">
    <citation type="submission" date="2025-08" db="UniProtKB">
        <authorList>
            <consortium name="RefSeq"/>
        </authorList>
    </citation>
    <scope>IDENTIFICATION</scope>
    <source>
        <strain evidence="4">11010-0011.00</strain>
        <tissue evidence="4">Whole body</tissue>
    </source>
</reference>
<feature type="signal peptide" evidence="2">
    <location>
        <begin position="1"/>
        <end position="21"/>
    </location>
</feature>
<evidence type="ECO:0000313" key="4">
    <source>
        <dbReference type="RefSeq" id="XP_030370449.1"/>
    </source>
</evidence>
<feature type="compositionally biased region" description="Basic and acidic residues" evidence="1">
    <location>
        <begin position="89"/>
        <end position="98"/>
    </location>
</feature>
<evidence type="ECO:0000256" key="2">
    <source>
        <dbReference type="SAM" id="SignalP"/>
    </source>
</evidence>
<feature type="region of interest" description="Disordered" evidence="1">
    <location>
        <begin position="86"/>
        <end position="210"/>
    </location>
</feature>
<dbReference type="RefSeq" id="XP_030370449.1">
    <property type="nucleotide sequence ID" value="XM_030514589.1"/>
</dbReference>
<keyword evidence="3" id="KW-1185">Reference proteome</keyword>
<sequence length="316" mass="33815">MQANVLCLLGLALTLTACCGGSEYSRDESREEAKTVFNLASTLTGGIESNRHHARASVNSQLYPYGRPVAQQQPCATCPSTTYGAADIDEPHGHERSESANASGLDLRGATASHPVGPPQQVPQDFGYRADAIPPQGLGYPAGRPLQQPPPGYGYSEGGNRIGAPPQQPPLGIGYPAQLPPGDYESSLPLAGHYPARAPPQLTNPQFYPGQYLPQYPQPYPPLVQYPQYLGYGPGGVPVTTAGGAAPPFSYQNHHRYPSHNPHVRDHWDHEFKMSTEYKEDGVHKGPFDVLNNHGPFGFGSGYGGGYNGAFNRAGI</sequence>
<accession>A0A6J2T3A5</accession>
<keyword evidence="2" id="KW-0732">Signal</keyword>
<dbReference type="AlphaFoldDB" id="A0A6J2T3A5"/>
<name>A0A6J2T3A5_DROLE</name>
<proteinExistence type="predicted"/>
<dbReference type="Proteomes" id="UP000504634">
    <property type="component" value="Unplaced"/>
</dbReference>